<name>A0A1H9FDD6_9BACT</name>
<dbReference type="EMBL" id="FOFB01000008">
    <property type="protein sequence ID" value="SEQ35907.1"/>
    <property type="molecule type" value="Genomic_DNA"/>
</dbReference>
<dbReference type="InterPro" id="IPR029016">
    <property type="entry name" value="GAF-like_dom_sf"/>
</dbReference>
<dbReference type="InParanoid" id="A0A1H9FDD6"/>
<dbReference type="STRING" id="478744.SAMN05444359_108191"/>
<feature type="domain" description="GAF" evidence="1">
    <location>
        <begin position="68"/>
        <end position="167"/>
    </location>
</feature>
<dbReference type="Pfam" id="PF13185">
    <property type="entry name" value="GAF_2"/>
    <property type="match status" value="1"/>
</dbReference>
<dbReference type="SUPFAM" id="SSF55781">
    <property type="entry name" value="GAF domain-like"/>
    <property type="match status" value="1"/>
</dbReference>
<dbReference type="OrthoDB" id="9796252at2"/>
<evidence type="ECO:0000313" key="3">
    <source>
        <dbReference type="Proteomes" id="UP000199021"/>
    </source>
</evidence>
<organism evidence="2 3">
    <name type="scientific">Neolewinella agarilytica</name>
    <dbReference type="NCBI Taxonomy" id="478744"/>
    <lineage>
        <taxon>Bacteria</taxon>
        <taxon>Pseudomonadati</taxon>
        <taxon>Bacteroidota</taxon>
        <taxon>Saprospiria</taxon>
        <taxon>Saprospirales</taxon>
        <taxon>Lewinellaceae</taxon>
        <taxon>Neolewinella</taxon>
    </lineage>
</organism>
<sequence>MSATAEMPYFIKPSQNLSGPEKRTAYAEARAAILATIGDEQNETVKMVTINCLLKTYLPYYYWVGFYLVRGENQLVVGPYQGTLGCLYIEFGRGVCGTVAASGVTKIVDDAHALKQGTEHIACDPNSRSEIVVPVRRADGSLMGVFDVDSTLKASFDQVDQEELEQLLIAVFTKA</sequence>
<dbReference type="AlphaFoldDB" id="A0A1H9FDD6"/>
<evidence type="ECO:0000313" key="2">
    <source>
        <dbReference type="EMBL" id="SEQ35907.1"/>
    </source>
</evidence>
<protein>
    <submittedName>
        <fullName evidence="2">GAF domain-containing protein</fullName>
    </submittedName>
</protein>
<keyword evidence="3" id="KW-1185">Reference proteome</keyword>
<dbReference type="RefSeq" id="WP_090167672.1">
    <property type="nucleotide sequence ID" value="NZ_FOFB01000008.1"/>
</dbReference>
<reference evidence="3" key="1">
    <citation type="submission" date="2016-10" db="EMBL/GenBank/DDBJ databases">
        <authorList>
            <person name="Varghese N."/>
            <person name="Submissions S."/>
        </authorList>
    </citation>
    <scope>NUCLEOTIDE SEQUENCE [LARGE SCALE GENOMIC DNA]</scope>
    <source>
        <strain evidence="3">DSM 24740</strain>
    </source>
</reference>
<evidence type="ECO:0000259" key="1">
    <source>
        <dbReference type="Pfam" id="PF13185"/>
    </source>
</evidence>
<gene>
    <name evidence="2" type="ORF">SAMN05444359_108191</name>
</gene>
<dbReference type="Proteomes" id="UP000199021">
    <property type="component" value="Unassembled WGS sequence"/>
</dbReference>
<dbReference type="Gene3D" id="3.30.450.40">
    <property type="match status" value="1"/>
</dbReference>
<accession>A0A1H9FDD6</accession>
<dbReference type="FunCoup" id="A0A1H9FDD6">
    <property type="interactions" value="62"/>
</dbReference>
<dbReference type="InterPro" id="IPR003018">
    <property type="entry name" value="GAF"/>
</dbReference>
<proteinExistence type="predicted"/>